<sequence>MATLLSALCANTRLDCDTMDLDFAKEFGPFADCTSNQAISYGEASKTGPDGKYAHEEFIKEAAEWAKKAVSGPQAAGDSMETLAVEYLVVRLLLRFVEHLSGYVLLQINPKYGYDTEKTVATAERIVAMTREIDPSFDVKRLCFKVVSTWPGLSACKILEGKGIATLGTALFCMEQASLAGHMGCTYISPYYNELKVHFDKDFTDTNKASTLCRDATAYYSAHHHKTEVKAASFVHPDEAMHHAGVDSITLFPDIIRTLKATPASSMTPAEIGKFMTPPTISPIPGWKAYEEAAEGRDAWEAAFKASGGGENARKLAEAIAAFTKAQDDLEELVRKVAA</sequence>
<proteinExistence type="predicted"/>
<reference evidence="2" key="1">
    <citation type="submission" date="2018-03" db="EMBL/GenBank/DDBJ databases">
        <authorList>
            <person name="Guldener U."/>
        </authorList>
    </citation>
    <scope>NUCLEOTIDE SEQUENCE</scope>
</reference>
<accession>A0AAE8SZL0</accession>
<comment type="caution">
    <text evidence="2">The sequence shown here is derived from an EMBL/GenBank/DDBJ whole genome shotgun (WGS) entry which is preliminary data.</text>
</comment>
<dbReference type="Gene3D" id="3.20.20.70">
    <property type="entry name" value="Aldolase class I"/>
    <property type="match status" value="1"/>
</dbReference>
<dbReference type="PANTHER" id="PTHR10683">
    <property type="entry name" value="TRANSALDOLASE"/>
    <property type="match status" value="1"/>
</dbReference>
<dbReference type="GO" id="GO:0009052">
    <property type="term" value="P:pentose-phosphate shunt, non-oxidative branch"/>
    <property type="evidence" value="ECO:0007669"/>
    <property type="project" value="TreeGrafter"/>
</dbReference>
<evidence type="ECO:0000313" key="3">
    <source>
        <dbReference type="Proteomes" id="UP001187682"/>
    </source>
</evidence>
<evidence type="ECO:0000256" key="1">
    <source>
        <dbReference type="ARBA" id="ARBA00023270"/>
    </source>
</evidence>
<dbReference type="InterPro" id="IPR013785">
    <property type="entry name" value="Aldolase_TIM"/>
</dbReference>
<dbReference type="AlphaFoldDB" id="A0AAE8SZL0"/>
<keyword evidence="3" id="KW-1185">Reference proteome</keyword>
<protein>
    <submittedName>
        <fullName evidence="2">Related to transaldolase</fullName>
    </submittedName>
</protein>
<dbReference type="GO" id="GO:0005975">
    <property type="term" value="P:carbohydrate metabolic process"/>
    <property type="evidence" value="ECO:0007669"/>
    <property type="project" value="InterPro"/>
</dbReference>
<keyword evidence="1" id="KW-0704">Schiff base</keyword>
<dbReference type="InterPro" id="IPR001585">
    <property type="entry name" value="TAL/FSA"/>
</dbReference>
<dbReference type="PANTHER" id="PTHR10683:SF34">
    <property type="entry name" value="TRANSALDOLASE"/>
    <property type="match status" value="1"/>
</dbReference>
<organism evidence="2 3">
    <name type="scientific">Cephalotrichum gorgonifer</name>
    <dbReference type="NCBI Taxonomy" id="2041049"/>
    <lineage>
        <taxon>Eukaryota</taxon>
        <taxon>Fungi</taxon>
        <taxon>Dikarya</taxon>
        <taxon>Ascomycota</taxon>
        <taxon>Pezizomycotina</taxon>
        <taxon>Sordariomycetes</taxon>
        <taxon>Hypocreomycetidae</taxon>
        <taxon>Microascales</taxon>
        <taxon>Microascaceae</taxon>
        <taxon>Cephalotrichum</taxon>
    </lineage>
</organism>
<evidence type="ECO:0000313" key="2">
    <source>
        <dbReference type="EMBL" id="SPO06152.1"/>
    </source>
</evidence>
<dbReference type="EMBL" id="ONZQ02000015">
    <property type="protein sequence ID" value="SPO06152.1"/>
    <property type="molecule type" value="Genomic_DNA"/>
</dbReference>
<dbReference type="GO" id="GO:0004801">
    <property type="term" value="F:transaldolase activity"/>
    <property type="evidence" value="ECO:0007669"/>
    <property type="project" value="TreeGrafter"/>
</dbReference>
<dbReference type="Proteomes" id="UP001187682">
    <property type="component" value="Unassembled WGS sequence"/>
</dbReference>
<name>A0AAE8SZL0_9PEZI</name>
<gene>
    <name evidence="2" type="ORF">DNG_08841</name>
</gene>
<dbReference type="SUPFAM" id="SSF51569">
    <property type="entry name" value="Aldolase"/>
    <property type="match status" value="1"/>
</dbReference>
<dbReference type="Pfam" id="PF00923">
    <property type="entry name" value="TAL_FSA"/>
    <property type="match status" value="1"/>
</dbReference>